<sequence>MTSQSVPSSLPIEAVNAYDDNSFINEVNSHQEYEGDSTRRPAFPATDDRGFNFQPLEMPRRELLVNELPQNPLLLFQHFIPISLTIALNLTQSVVIALINLLPISTYHVFVDNLFSSPDLFCSLRQHGHGATGTARPNYGIYKGLIEAKKADKAGKSGFQFNEIKVIPTVDNQDNALVLFLSTVFTGDEMTKRWRKKPLIKTPMARPIQHFFSSEPVKLISIPTIAASYNNEINHIDRGDQRRSYLGYDHPIRRGAWQAIAWTFLLDVVLVNGFLLQLHGQPAWGRYTNQKK</sequence>
<accession>A0ACD3YUV2</accession>
<reference evidence="1" key="1">
    <citation type="submission" date="2021-11" db="EMBL/GenBank/DDBJ databases">
        <title>Fusarium solani-melongenae Genome sequencing and assembly.</title>
        <authorList>
            <person name="Xie S."/>
            <person name="Huang L."/>
            <person name="Zhang X."/>
        </authorList>
    </citation>
    <scope>NUCLEOTIDE SEQUENCE</scope>
    <source>
        <strain evidence="1">CRI 24-3</strain>
    </source>
</reference>
<evidence type="ECO:0000313" key="2">
    <source>
        <dbReference type="Proteomes" id="UP000830768"/>
    </source>
</evidence>
<dbReference type="EMBL" id="CP090032">
    <property type="protein sequence ID" value="UPK92391.1"/>
    <property type="molecule type" value="Genomic_DNA"/>
</dbReference>
<evidence type="ECO:0000313" key="1">
    <source>
        <dbReference type="EMBL" id="UPK92391.1"/>
    </source>
</evidence>
<proteinExistence type="predicted"/>
<name>A0ACD3YUV2_FUSSC</name>
<organism evidence="1 2">
    <name type="scientific">Fusarium solani subsp. cucurbitae</name>
    <name type="common">Neocosmosporum cucurbitae</name>
    <dbReference type="NCBI Taxonomy" id="2747967"/>
    <lineage>
        <taxon>Eukaryota</taxon>
        <taxon>Fungi</taxon>
        <taxon>Dikarya</taxon>
        <taxon>Ascomycota</taxon>
        <taxon>Pezizomycotina</taxon>
        <taxon>Sordariomycetes</taxon>
        <taxon>Hypocreomycetidae</taxon>
        <taxon>Hypocreales</taxon>
        <taxon>Nectriaceae</taxon>
        <taxon>Fusarium</taxon>
        <taxon>Fusarium solani species complex</taxon>
    </lineage>
</organism>
<keyword evidence="2" id="KW-1185">Reference proteome</keyword>
<dbReference type="Proteomes" id="UP000830768">
    <property type="component" value="Chromosome 3"/>
</dbReference>
<protein>
    <submittedName>
        <fullName evidence="1">Uncharacterized protein</fullName>
    </submittedName>
</protein>
<gene>
    <name evidence="1" type="ORF">LCI18_003326</name>
</gene>